<evidence type="ECO:0000313" key="2">
    <source>
        <dbReference type="Proteomes" id="UP000029669"/>
    </source>
</evidence>
<proteinExistence type="predicted"/>
<gene>
    <name evidence="1" type="ORF">TKV_c08200</name>
</gene>
<dbReference type="EMBL" id="CP009170">
    <property type="protein sequence ID" value="AIS52002.1"/>
    <property type="molecule type" value="Genomic_DNA"/>
</dbReference>
<dbReference type="OrthoDB" id="2112138at2"/>
<dbReference type="STRING" id="2325.TKV_c08200"/>
<dbReference type="eggNOG" id="ENOG50344PG">
    <property type="taxonomic scope" value="Bacteria"/>
</dbReference>
<dbReference type="AlphaFoldDB" id="A0A097AQD7"/>
<sequence length="180" mass="21380">MKHIKKMIFFHILFSFLFLTGCRYFATPFLPSVDFVIERINSGESEIDYEKYVKIEMYKSRLLFDHTTEEGGPDNELCTLIYGFRIYNISNEPIKLNYKKFVPPELTKIIIAGIVDEFYPPHRYLELNPGERIFDEGGVLMKHYNKLSEKEKEIFNKYKDTLYFELRINGKRAYVKVSAE</sequence>
<accession>A0A097AQD7</accession>
<dbReference type="PROSITE" id="PS51257">
    <property type="entry name" value="PROKAR_LIPOPROTEIN"/>
    <property type="match status" value="1"/>
</dbReference>
<evidence type="ECO:0008006" key="3">
    <source>
        <dbReference type="Google" id="ProtNLM"/>
    </source>
</evidence>
<keyword evidence="2" id="KW-1185">Reference proteome</keyword>
<organism evidence="1 2">
    <name type="scientific">Thermoanaerobacter kivui</name>
    <name type="common">Acetogenium kivui</name>
    <dbReference type="NCBI Taxonomy" id="2325"/>
    <lineage>
        <taxon>Bacteria</taxon>
        <taxon>Bacillati</taxon>
        <taxon>Bacillota</taxon>
        <taxon>Clostridia</taxon>
        <taxon>Thermoanaerobacterales</taxon>
        <taxon>Thermoanaerobacteraceae</taxon>
        <taxon>Thermoanaerobacter</taxon>
    </lineage>
</organism>
<protein>
    <recommendedName>
        <fullName evidence="3">Lipoprotein</fullName>
    </recommendedName>
</protein>
<name>A0A097AQD7_THEKI</name>
<dbReference type="HOGENOM" id="CLU_1502807_0_0_9"/>
<dbReference type="KEGG" id="tki:TKV_c08200"/>
<reference evidence="2" key="1">
    <citation type="journal article" date="2015" name="Genome Announc.">
        <title>Whole-Genome Sequences of 80 Environmental and Clinical Isolates of Burkholderia pseudomallei.</title>
        <authorList>
            <person name="Johnson S.L."/>
            <person name="Baker A.L."/>
            <person name="Chain P.S."/>
            <person name="Currie B.J."/>
            <person name="Daligault H.E."/>
            <person name="Davenport K.W."/>
            <person name="Davis C.B."/>
            <person name="Inglis T.J."/>
            <person name="Kaestli M."/>
            <person name="Koren S."/>
            <person name="Mayo M."/>
            <person name="Merritt A.J."/>
            <person name="Price E.P."/>
            <person name="Sarovich D.S."/>
            <person name="Warner J."/>
            <person name="Rosovitz M.J."/>
        </authorList>
    </citation>
    <scope>NUCLEOTIDE SEQUENCE [LARGE SCALE GENOMIC DNA]</scope>
    <source>
        <strain evidence="2">DSM 2030</strain>
    </source>
</reference>
<dbReference type="RefSeq" id="WP_049684826.1">
    <property type="nucleotide sequence ID" value="NZ_CP009170.1"/>
</dbReference>
<dbReference type="Proteomes" id="UP000029669">
    <property type="component" value="Chromosome"/>
</dbReference>
<evidence type="ECO:0000313" key="1">
    <source>
        <dbReference type="EMBL" id="AIS52002.1"/>
    </source>
</evidence>